<evidence type="ECO:0000256" key="2">
    <source>
        <dbReference type="ARBA" id="ARBA00022679"/>
    </source>
</evidence>
<gene>
    <name evidence="7" type="ORF">BC6307_24060</name>
</gene>
<evidence type="ECO:0000313" key="8">
    <source>
        <dbReference type="Proteomes" id="UP000215224"/>
    </source>
</evidence>
<evidence type="ECO:0000313" key="7">
    <source>
        <dbReference type="EMBL" id="AST94104.1"/>
    </source>
</evidence>
<keyword evidence="3" id="KW-0547">Nucleotide-binding</keyword>
<proteinExistence type="inferred from homology"/>
<dbReference type="Proteomes" id="UP000215224">
    <property type="component" value="Chromosome"/>
</dbReference>
<dbReference type="AlphaFoldDB" id="A0A223KXH7"/>
<dbReference type="CDD" id="cd01167">
    <property type="entry name" value="bac_FRK"/>
    <property type="match status" value="1"/>
</dbReference>
<evidence type="ECO:0000256" key="4">
    <source>
        <dbReference type="ARBA" id="ARBA00022777"/>
    </source>
</evidence>
<protein>
    <recommendedName>
        <fullName evidence="6">Carbohydrate kinase PfkB domain-containing protein</fullName>
    </recommendedName>
</protein>
<keyword evidence="8" id="KW-1185">Reference proteome</keyword>
<keyword evidence="2" id="KW-0808">Transferase</keyword>
<evidence type="ECO:0000259" key="6">
    <source>
        <dbReference type="Pfam" id="PF00294"/>
    </source>
</evidence>
<dbReference type="InterPro" id="IPR011611">
    <property type="entry name" value="PfkB_dom"/>
</dbReference>
<dbReference type="Gene3D" id="3.40.1190.20">
    <property type="match status" value="1"/>
</dbReference>
<dbReference type="GO" id="GO:0005524">
    <property type="term" value="F:ATP binding"/>
    <property type="evidence" value="ECO:0007669"/>
    <property type="project" value="UniProtKB-KW"/>
</dbReference>
<dbReference type="GO" id="GO:0016301">
    <property type="term" value="F:kinase activity"/>
    <property type="evidence" value="ECO:0007669"/>
    <property type="project" value="UniProtKB-KW"/>
</dbReference>
<keyword evidence="5" id="KW-0067">ATP-binding</keyword>
<dbReference type="SUPFAM" id="SSF53613">
    <property type="entry name" value="Ribokinase-like"/>
    <property type="match status" value="1"/>
</dbReference>
<dbReference type="KEGG" id="bcoh:BC6307_24060"/>
<name>A0A223KXH7_9BACI</name>
<evidence type="ECO:0000256" key="3">
    <source>
        <dbReference type="ARBA" id="ARBA00022741"/>
    </source>
</evidence>
<accession>A0A223KXH7</accession>
<sequence>MKYVLIYGDVLIDQFSTRVENNQCEKFLGGATVNVAVGVRRLGVPTNFVTVFGEQEDSTFAKTRLLEEGVDITYSQTVPHKMLSNVYVNLLPNGDRIFNRYEDSTPTIQVTKEAFQPSVFHEASIFHFSSGTMFQQNALETTMHAVTVSNKNGLIVSFDANIRPLRWENEEICRETITSFLPFVDVLKVTEEELYFLTKTNNRAMGVRKLAPYQLPLIFVTAGEKGTYAIFHGITYYVPAEKVKVIDTTGAGDAFMASILSSIYKEGIPEDESSLIKYTKLGNKIGALATTKRGAITALPKDTILK</sequence>
<reference evidence="7 8" key="1">
    <citation type="submission" date="2016-12" db="EMBL/GenBank/DDBJ databases">
        <title>The whole genome sequencing and assembly of Bacillus cohnii DSM 6307T strain.</title>
        <authorList>
            <person name="Lee Y.-J."/>
            <person name="Yi H."/>
            <person name="Bahn Y.-S."/>
            <person name="Kim J.F."/>
            <person name="Lee D.-W."/>
        </authorList>
    </citation>
    <scope>NUCLEOTIDE SEQUENCE [LARGE SCALE GENOMIC DNA]</scope>
    <source>
        <strain evidence="7 8">DSM 6307</strain>
    </source>
</reference>
<dbReference type="InterPro" id="IPR050306">
    <property type="entry name" value="PfkB_Carbo_kinase"/>
</dbReference>
<dbReference type="RefSeq" id="WP_066419785.1">
    <property type="nucleotide sequence ID" value="NZ_CP018866.1"/>
</dbReference>
<dbReference type="Pfam" id="PF00294">
    <property type="entry name" value="PfkB"/>
    <property type="match status" value="1"/>
</dbReference>
<evidence type="ECO:0000256" key="1">
    <source>
        <dbReference type="ARBA" id="ARBA00010688"/>
    </source>
</evidence>
<dbReference type="PANTHER" id="PTHR43085:SF1">
    <property type="entry name" value="PSEUDOURIDINE KINASE-RELATED"/>
    <property type="match status" value="1"/>
</dbReference>
<dbReference type="InterPro" id="IPR029056">
    <property type="entry name" value="Ribokinase-like"/>
</dbReference>
<evidence type="ECO:0000256" key="5">
    <source>
        <dbReference type="ARBA" id="ARBA00022840"/>
    </source>
</evidence>
<dbReference type="EMBL" id="CP018866">
    <property type="protein sequence ID" value="AST94104.1"/>
    <property type="molecule type" value="Genomic_DNA"/>
</dbReference>
<dbReference type="STRING" id="1314751.GCA_001591425_03857"/>
<comment type="similarity">
    <text evidence="1">Belongs to the carbohydrate kinase PfkB family.</text>
</comment>
<keyword evidence="4" id="KW-0418">Kinase</keyword>
<dbReference type="PANTHER" id="PTHR43085">
    <property type="entry name" value="HEXOKINASE FAMILY MEMBER"/>
    <property type="match status" value="1"/>
</dbReference>
<feature type="domain" description="Carbohydrate kinase PfkB" evidence="6">
    <location>
        <begin position="1"/>
        <end position="301"/>
    </location>
</feature>
<organism evidence="7 8">
    <name type="scientific">Sutcliffiella cohnii</name>
    <dbReference type="NCBI Taxonomy" id="33932"/>
    <lineage>
        <taxon>Bacteria</taxon>
        <taxon>Bacillati</taxon>
        <taxon>Bacillota</taxon>
        <taxon>Bacilli</taxon>
        <taxon>Bacillales</taxon>
        <taxon>Bacillaceae</taxon>
        <taxon>Sutcliffiella</taxon>
    </lineage>
</organism>